<dbReference type="Proteomes" id="UP000219338">
    <property type="component" value="Unassembled WGS sequence"/>
</dbReference>
<sequence length="76" mass="8593">MCRTNQAYTNLFTVTRFGSILKKARPPEKITRTATMIGTSWTCDDSVPVFPSRRNINVVSHCDESSITLDLSDCFF</sequence>
<dbReference type="AlphaFoldDB" id="A0A284RZ37"/>
<proteinExistence type="predicted"/>
<reference evidence="2" key="1">
    <citation type="journal article" date="2017" name="Nat. Ecol. Evol.">
        <title>Genome expansion and lineage-specific genetic innovations in the forest pathogenic fungi Armillaria.</title>
        <authorList>
            <person name="Sipos G."/>
            <person name="Prasanna A.N."/>
            <person name="Walter M.C."/>
            <person name="O'Connor E."/>
            <person name="Balint B."/>
            <person name="Krizsan K."/>
            <person name="Kiss B."/>
            <person name="Hess J."/>
            <person name="Varga T."/>
            <person name="Slot J."/>
            <person name="Riley R."/>
            <person name="Boka B."/>
            <person name="Rigling D."/>
            <person name="Barry K."/>
            <person name="Lee J."/>
            <person name="Mihaltcheva S."/>
            <person name="LaButti K."/>
            <person name="Lipzen A."/>
            <person name="Waldron R."/>
            <person name="Moloney N.M."/>
            <person name="Sperisen C."/>
            <person name="Kredics L."/>
            <person name="Vagvoelgyi C."/>
            <person name="Patrignani A."/>
            <person name="Fitzpatrick D."/>
            <person name="Nagy I."/>
            <person name="Doyle S."/>
            <person name="Anderson J.B."/>
            <person name="Grigoriev I.V."/>
            <person name="Gueldener U."/>
            <person name="Muensterkoetter M."/>
            <person name="Nagy L.G."/>
        </authorList>
    </citation>
    <scope>NUCLEOTIDE SEQUENCE [LARGE SCALE GENOMIC DNA]</scope>
    <source>
        <strain evidence="2">C18/9</strain>
    </source>
</reference>
<organism evidence="1 2">
    <name type="scientific">Armillaria ostoyae</name>
    <name type="common">Armillaria root rot fungus</name>
    <dbReference type="NCBI Taxonomy" id="47428"/>
    <lineage>
        <taxon>Eukaryota</taxon>
        <taxon>Fungi</taxon>
        <taxon>Dikarya</taxon>
        <taxon>Basidiomycota</taxon>
        <taxon>Agaricomycotina</taxon>
        <taxon>Agaricomycetes</taxon>
        <taxon>Agaricomycetidae</taxon>
        <taxon>Agaricales</taxon>
        <taxon>Marasmiineae</taxon>
        <taxon>Physalacriaceae</taxon>
        <taxon>Armillaria</taxon>
    </lineage>
</organism>
<gene>
    <name evidence="1" type="ORF">ARMOST_17474</name>
</gene>
<protein>
    <submittedName>
        <fullName evidence="1">Uncharacterized protein</fullName>
    </submittedName>
</protein>
<accession>A0A284RZ37</accession>
<evidence type="ECO:0000313" key="2">
    <source>
        <dbReference type="Proteomes" id="UP000219338"/>
    </source>
</evidence>
<keyword evidence="2" id="KW-1185">Reference proteome</keyword>
<dbReference type="EMBL" id="FUEG01000022">
    <property type="protein sequence ID" value="SJL14022.1"/>
    <property type="molecule type" value="Genomic_DNA"/>
</dbReference>
<name>A0A284RZ37_ARMOS</name>
<evidence type="ECO:0000313" key="1">
    <source>
        <dbReference type="EMBL" id="SJL14022.1"/>
    </source>
</evidence>